<evidence type="ECO:0000313" key="4">
    <source>
        <dbReference type="Proteomes" id="UP001141552"/>
    </source>
</evidence>
<protein>
    <recommendedName>
        <fullName evidence="2">C2 NT-type domain-containing protein</fullName>
    </recommendedName>
</protein>
<organism evidence="3 4">
    <name type="scientific">Turnera subulata</name>
    <dbReference type="NCBI Taxonomy" id="218843"/>
    <lineage>
        <taxon>Eukaryota</taxon>
        <taxon>Viridiplantae</taxon>
        <taxon>Streptophyta</taxon>
        <taxon>Embryophyta</taxon>
        <taxon>Tracheophyta</taxon>
        <taxon>Spermatophyta</taxon>
        <taxon>Magnoliopsida</taxon>
        <taxon>eudicotyledons</taxon>
        <taxon>Gunneridae</taxon>
        <taxon>Pentapetalae</taxon>
        <taxon>rosids</taxon>
        <taxon>fabids</taxon>
        <taxon>Malpighiales</taxon>
        <taxon>Passifloraceae</taxon>
        <taxon>Turnera</taxon>
    </lineage>
</organism>
<dbReference type="AlphaFoldDB" id="A0A9Q0JC14"/>
<feature type="compositionally biased region" description="Low complexity" evidence="1">
    <location>
        <begin position="228"/>
        <end position="240"/>
    </location>
</feature>
<reference evidence="3" key="1">
    <citation type="submission" date="2022-02" db="EMBL/GenBank/DDBJ databases">
        <authorList>
            <person name="Henning P.M."/>
            <person name="McCubbin A.G."/>
            <person name="Shore J.S."/>
        </authorList>
    </citation>
    <scope>NUCLEOTIDE SEQUENCE</scope>
    <source>
        <strain evidence="3">F60SS</strain>
        <tissue evidence="3">Leaves</tissue>
    </source>
</reference>
<feature type="region of interest" description="Disordered" evidence="1">
    <location>
        <begin position="219"/>
        <end position="279"/>
    </location>
</feature>
<evidence type="ECO:0000256" key="1">
    <source>
        <dbReference type="SAM" id="MobiDB-lite"/>
    </source>
</evidence>
<dbReference type="InterPro" id="IPR019448">
    <property type="entry name" value="NT-C2"/>
</dbReference>
<dbReference type="EMBL" id="JAKUCV010003940">
    <property type="protein sequence ID" value="KAJ4837106.1"/>
    <property type="molecule type" value="Genomic_DNA"/>
</dbReference>
<accession>A0A9Q0JC14</accession>
<reference evidence="3" key="2">
    <citation type="journal article" date="2023" name="Plants (Basel)">
        <title>Annotation of the Turnera subulata (Passifloraceae) Draft Genome Reveals the S-Locus Evolved after the Divergence of Turneroideae from Passifloroideae in a Stepwise Manner.</title>
        <authorList>
            <person name="Henning P.M."/>
            <person name="Roalson E.H."/>
            <person name="Mir W."/>
            <person name="McCubbin A.G."/>
            <person name="Shore J.S."/>
        </authorList>
    </citation>
    <scope>NUCLEOTIDE SEQUENCE</scope>
    <source>
        <strain evidence="3">F60SS</strain>
    </source>
</reference>
<evidence type="ECO:0000313" key="3">
    <source>
        <dbReference type="EMBL" id="KAJ4837106.1"/>
    </source>
</evidence>
<sequence length="627" mass="69756">MKYWLKRLPGSATTKKVHVKVKPLKLEGLEMERGGDGQSRERMIVIKMKWKGPRSGFVSLIHHRASKCQSNYSIQKFLKKGEAAVEWDEEFEGVCDFSVSSKDKYSFDPWDISFNVLYGEDTKSRTKMAVLGKIPWNIAELASGLESDVERRLPISLKMDGVSIQATLSVSVSFAEVRDPQDPTGMVQSSAQEEDNNSNNKEGSIKRVKGLTAFKNKSRPAKADHLCSSDSDVSSVLDSDGLPVAKSTRLSDMSSAGADLGSSPSSKTRSDSGLKRNVSSSWKKRRLSFGFSNRKKTTDDDPGTNVVDSVKCGSVQESESCITKDWELKEVMSRDGEARLKANVFFASFDQRDEKAAGESACAAIVAVIADWLHSNQGLMPTLKEFDSLITQGSSDWRKLCDNEAYTNSFPDNHFDLETVLNAGLSPLSILHEKSFTGVFSPEKFENLKGAMSFDEIWAQISRNTADYDRIYIVSWNDHFFVLKAEADAYYIIDSLGERLFEGCNQAYILKFDDSTLMYGKAVKDDVNTEEMTEAERSNKAEEKSDEEIICKGKECCREFIKRFFAAVPLGQLEEEEKKGTVSTFSLLRRLQIDFHYCSSLSASTSTSLFTSSASSPALSSEGCIFS</sequence>
<dbReference type="PROSITE" id="PS51840">
    <property type="entry name" value="C2_NT"/>
    <property type="match status" value="1"/>
</dbReference>
<proteinExistence type="predicted"/>
<keyword evidence="4" id="KW-1185">Reference proteome</keyword>
<comment type="caution">
    <text evidence="3">The sequence shown here is derived from an EMBL/GenBank/DDBJ whole genome shotgun (WGS) entry which is preliminary data.</text>
</comment>
<gene>
    <name evidence="3" type="ORF">Tsubulata_040416</name>
</gene>
<dbReference type="PANTHER" id="PTHR31182:SF17">
    <property type="entry name" value="EEIG1_EHBP1 PROTEIN AMINO-TERMINAL DOMAIN PROTEIN"/>
    <property type="match status" value="1"/>
</dbReference>
<feature type="region of interest" description="Disordered" evidence="1">
    <location>
        <begin position="177"/>
        <end position="207"/>
    </location>
</feature>
<dbReference type="PANTHER" id="PTHR31182">
    <property type="entry name" value="C2 NT-TYPE DOMAIN-CONTAINING PROTEIN"/>
    <property type="match status" value="1"/>
</dbReference>
<feature type="domain" description="C2 NT-type" evidence="2">
    <location>
        <begin position="7"/>
        <end position="176"/>
    </location>
</feature>
<feature type="compositionally biased region" description="Polar residues" evidence="1">
    <location>
        <begin position="186"/>
        <end position="202"/>
    </location>
</feature>
<evidence type="ECO:0000259" key="2">
    <source>
        <dbReference type="PROSITE" id="PS51840"/>
    </source>
</evidence>
<dbReference type="Proteomes" id="UP001141552">
    <property type="component" value="Unassembled WGS sequence"/>
</dbReference>
<name>A0A9Q0JC14_9ROSI</name>
<dbReference type="OrthoDB" id="733571at2759"/>